<dbReference type="InterPro" id="IPR057326">
    <property type="entry name" value="KR_dom"/>
</dbReference>
<dbReference type="Pfam" id="PF13561">
    <property type="entry name" value="adh_short_C2"/>
    <property type="match status" value="1"/>
</dbReference>
<evidence type="ECO:0000313" key="6">
    <source>
        <dbReference type="EMBL" id="SFQ88856.1"/>
    </source>
</evidence>
<gene>
    <name evidence="6" type="ORF">SAMN02745910_05145</name>
</gene>
<proteinExistence type="inferred from homology"/>
<dbReference type="InterPro" id="IPR002347">
    <property type="entry name" value="SDR_fam"/>
</dbReference>
<dbReference type="Gene3D" id="3.40.50.720">
    <property type="entry name" value="NAD(P)-binding Rossmann-like Domain"/>
    <property type="match status" value="1"/>
</dbReference>
<organism evidence="6 7">
    <name type="scientific">Priestia endophytica DSM 13796</name>
    <dbReference type="NCBI Taxonomy" id="1121089"/>
    <lineage>
        <taxon>Bacteria</taxon>
        <taxon>Bacillati</taxon>
        <taxon>Bacillota</taxon>
        <taxon>Bacilli</taxon>
        <taxon>Bacillales</taxon>
        <taxon>Bacillaceae</taxon>
        <taxon>Priestia</taxon>
    </lineage>
</organism>
<dbReference type="NCBIfam" id="NF005559">
    <property type="entry name" value="PRK07231.1"/>
    <property type="match status" value="1"/>
</dbReference>
<dbReference type="GeneID" id="93713650"/>
<sequence>MEKKLTGKTCIITGAARGIGKALAIKYAEQGANVVLMDLNKEMVEATAKEMADLGATVLPLVVNVTSSQEINEAIKEVESHFTKIDILANCAGISTSRLILDIEEAEWDAVFNVNLKSVYLLSKAVGRNMIKNEVKNGKIVSISSQASKVGELGNGAYCASKAGLNSLTQVLALELAQYGISVNAVCPGFVDTEMLQEVFQKRSSIEGKAPAEYEELLTSQVPMGRLAKPSEIADLMLFLSSESANYITGTAMTIAGGKTLI</sequence>
<dbReference type="PROSITE" id="PS00061">
    <property type="entry name" value="ADH_SHORT"/>
    <property type="match status" value="1"/>
</dbReference>
<keyword evidence="7" id="KW-1185">Reference proteome</keyword>
<evidence type="ECO:0000256" key="3">
    <source>
        <dbReference type="ARBA" id="ARBA00047555"/>
    </source>
</evidence>
<evidence type="ECO:0000256" key="1">
    <source>
        <dbReference type="ARBA" id="ARBA00006484"/>
    </source>
</evidence>
<evidence type="ECO:0000259" key="5">
    <source>
        <dbReference type="SMART" id="SM00822"/>
    </source>
</evidence>
<dbReference type="InterPro" id="IPR020904">
    <property type="entry name" value="Sc_DH/Rdtase_CS"/>
</dbReference>
<dbReference type="PRINTS" id="PR00081">
    <property type="entry name" value="GDHRDH"/>
</dbReference>
<dbReference type="SMART" id="SM00822">
    <property type="entry name" value="PKS_KR"/>
    <property type="match status" value="1"/>
</dbReference>
<protein>
    <recommendedName>
        <fullName evidence="2">glucose 1-dehydrogenase [NAD(P)(+)]</fullName>
        <ecNumber evidence="2">1.1.1.47</ecNumber>
    </recommendedName>
</protein>
<comment type="catalytic activity">
    <reaction evidence="3">
        <text>D-glucose + NADP(+) = D-glucono-1,5-lactone + NADPH + H(+)</text>
        <dbReference type="Rhea" id="RHEA:14405"/>
        <dbReference type="ChEBI" id="CHEBI:4167"/>
        <dbReference type="ChEBI" id="CHEBI:15378"/>
        <dbReference type="ChEBI" id="CHEBI:16217"/>
        <dbReference type="ChEBI" id="CHEBI:57783"/>
        <dbReference type="ChEBI" id="CHEBI:58349"/>
        <dbReference type="EC" id="1.1.1.47"/>
    </reaction>
</comment>
<evidence type="ECO:0000256" key="2">
    <source>
        <dbReference type="ARBA" id="ARBA00024389"/>
    </source>
</evidence>
<evidence type="ECO:0000256" key="4">
    <source>
        <dbReference type="ARBA" id="ARBA00048831"/>
    </source>
</evidence>
<dbReference type="InterPro" id="IPR036291">
    <property type="entry name" value="NAD(P)-bd_dom_sf"/>
</dbReference>
<dbReference type="PANTHER" id="PTHR42760">
    <property type="entry name" value="SHORT-CHAIN DEHYDROGENASES/REDUCTASES FAMILY MEMBER"/>
    <property type="match status" value="1"/>
</dbReference>
<dbReference type="EC" id="1.1.1.47" evidence="2"/>
<evidence type="ECO:0000313" key="7">
    <source>
        <dbReference type="Proteomes" id="UP000182762"/>
    </source>
</evidence>
<comment type="caution">
    <text evidence="6">The sequence shown here is derived from an EMBL/GenBank/DDBJ whole genome shotgun (WGS) entry which is preliminary data.</text>
</comment>
<dbReference type="RefSeq" id="WP_061804479.1">
    <property type="nucleotide sequence ID" value="NZ_FOXX01000029.1"/>
</dbReference>
<dbReference type="Proteomes" id="UP000182762">
    <property type="component" value="Unassembled WGS sequence"/>
</dbReference>
<comment type="similarity">
    <text evidence="1">Belongs to the short-chain dehydrogenases/reductases (SDR) family.</text>
</comment>
<feature type="domain" description="Ketoreductase" evidence="5">
    <location>
        <begin position="8"/>
        <end position="189"/>
    </location>
</feature>
<comment type="catalytic activity">
    <reaction evidence="4">
        <text>D-glucose + NAD(+) = D-glucono-1,5-lactone + NADH + H(+)</text>
        <dbReference type="Rhea" id="RHEA:14293"/>
        <dbReference type="ChEBI" id="CHEBI:4167"/>
        <dbReference type="ChEBI" id="CHEBI:15378"/>
        <dbReference type="ChEBI" id="CHEBI:16217"/>
        <dbReference type="ChEBI" id="CHEBI:57540"/>
        <dbReference type="ChEBI" id="CHEBI:57945"/>
        <dbReference type="EC" id="1.1.1.47"/>
    </reaction>
</comment>
<dbReference type="EMBL" id="FOXX01000029">
    <property type="protein sequence ID" value="SFQ88856.1"/>
    <property type="molecule type" value="Genomic_DNA"/>
</dbReference>
<name>A0A1I6C6P1_9BACI</name>
<dbReference type="PRINTS" id="PR00080">
    <property type="entry name" value="SDRFAMILY"/>
</dbReference>
<dbReference type="SUPFAM" id="SSF51735">
    <property type="entry name" value="NAD(P)-binding Rossmann-fold domains"/>
    <property type="match status" value="1"/>
</dbReference>
<accession>A0A1I6C6P1</accession>
<reference evidence="6 7" key="1">
    <citation type="submission" date="2016-10" db="EMBL/GenBank/DDBJ databases">
        <authorList>
            <person name="Varghese N."/>
            <person name="Submissions S."/>
        </authorList>
    </citation>
    <scope>NUCLEOTIDE SEQUENCE [LARGE SCALE GENOMIC DNA]</scope>
    <source>
        <strain evidence="6 7">DSM 13796</strain>
    </source>
</reference>